<dbReference type="InterPro" id="IPR047160">
    <property type="entry name" value="GP183-like"/>
</dbReference>
<proteinExistence type="predicted"/>
<feature type="transmembrane region" description="Helical" evidence="11">
    <location>
        <begin position="56"/>
        <end position="75"/>
    </location>
</feature>
<dbReference type="InParanoid" id="A0A6J2USU4"/>
<dbReference type="GO" id="GO:0016020">
    <property type="term" value="C:membrane"/>
    <property type="evidence" value="ECO:0007669"/>
    <property type="project" value="UniProtKB-SubCell"/>
</dbReference>
<gene>
    <name evidence="14" type="primary">LOC115806820</name>
</gene>
<dbReference type="PRINTS" id="PR01157">
    <property type="entry name" value="P2YPURNOCPTR"/>
</dbReference>
<feature type="transmembrane region" description="Helical" evidence="11">
    <location>
        <begin position="20"/>
        <end position="44"/>
    </location>
</feature>
<evidence type="ECO:0000313" key="14">
    <source>
        <dbReference type="RefSeq" id="XP_030623540.1"/>
    </source>
</evidence>
<dbReference type="AlphaFoldDB" id="A0A6J2USU4"/>
<dbReference type="InterPro" id="IPR000276">
    <property type="entry name" value="GPCR_Rhodpsn"/>
</dbReference>
<evidence type="ECO:0000256" key="1">
    <source>
        <dbReference type="ARBA" id="ARBA00004141"/>
    </source>
</evidence>
<sequence length="319" mass="36141">MNNTNDSDHCNTTADFQFYLFPIIYILAVSGGLLGNLRALYVFIFKIKQISPSNVYIINLAVADTIFLCSLPFRIHYHLNRNDWIFGDLACRITGSVYFANIYISIAFMTCICVDRYIATVHPHTYLRLRNTRCTVMVSAAIWTLTGSAMLAFILAGPFETIGSRHNGPIPRSCFENFSQDEWSKRLTPYSACSLVLGSLVPSLVILVCYPLVARRIARIRTGTARGALRLIYAILAITLLCFLPYHVVHLLHLLRRTQFIKHCTVADGIYKARRVTMAMVSLNSLLDPVLYFFATNHCKWQMPRFKKTKGVYTISGSL</sequence>
<organism evidence="13 14">
    <name type="scientific">Chanos chanos</name>
    <name type="common">Milkfish</name>
    <name type="synonym">Mugil chanos</name>
    <dbReference type="NCBI Taxonomy" id="29144"/>
    <lineage>
        <taxon>Eukaryota</taxon>
        <taxon>Metazoa</taxon>
        <taxon>Chordata</taxon>
        <taxon>Craniata</taxon>
        <taxon>Vertebrata</taxon>
        <taxon>Euteleostomi</taxon>
        <taxon>Actinopterygii</taxon>
        <taxon>Neopterygii</taxon>
        <taxon>Teleostei</taxon>
        <taxon>Ostariophysi</taxon>
        <taxon>Gonorynchiformes</taxon>
        <taxon>Chanidae</taxon>
        <taxon>Chanos</taxon>
    </lineage>
</organism>
<name>A0A6J2USU4_CHACN</name>
<evidence type="ECO:0000256" key="11">
    <source>
        <dbReference type="SAM" id="Phobius"/>
    </source>
</evidence>
<feature type="transmembrane region" description="Helical" evidence="11">
    <location>
        <begin position="231"/>
        <end position="249"/>
    </location>
</feature>
<feature type="transmembrane region" description="Helical" evidence="11">
    <location>
        <begin position="187"/>
        <end position="210"/>
    </location>
</feature>
<keyword evidence="6" id="KW-1064">Adaptive immunity</keyword>
<evidence type="ECO:0000256" key="4">
    <source>
        <dbReference type="ARBA" id="ARBA00022989"/>
    </source>
</evidence>
<keyword evidence="2 11" id="KW-0812">Transmembrane</keyword>
<dbReference type="CDD" id="cd14982">
    <property type="entry name" value="7tmA_purinoceptor-like"/>
    <property type="match status" value="1"/>
</dbReference>
<keyword evidence="13" id="KW-1185">Reference proteome</keyword>
<evidence type="ECO:0000259" key="12">
    <source>
        <dbReference type="PROSITE" id="PS50262"/>
    </source>
</evidence>
<reference evidence="14" key="1">
    <citation type="submission" date="2025-08" db="UniProtKB">
        <authorList>
            <consortium name="RefSeq"/>
        </authorList>
    </citation>
    <scope>IDENTIFICATION</scope>
</reference>
<evidence type="ECO:0000256" key="10">
    <source>
        <dbReference type="ARBA" id="ARBA00023224"/>
    </source>
</evidence>
<dbReference type="OrthoDB" id="5960344at2759"/>
<evidence type="ECO:0000313" key="13">
    <source>
        <dbReference type="Proteomes" id="UP000504632"/>
    </source>
</evidence>
<keyword evidence="5" id="KW-0297">G-protein coupled receptor</keyword>
<dbReference type="InterPro" id="IPR017452">
    <property type="entry name" value="GPCR_Rhodpsn_7TM"/>
</dbReference>
<dbReference type="GO" id="GO:0002250">
    <property type="term" value="P:adaptive immune response"/>
    <property type="evidence" value="ECO:0007669"/>
    <property type="project" value="UniProtKB-KW"/>
</dbReference>
<dbReference type="GO" id="GO:0008142">
    <property type="term" value="F:oxysterol binding"/>
    <property type="evidence" value="ECO:0007669"/>
    <property type="project" value="InterPro"/>
</dbReference>
<keyword evidence="10" id="KW-0807">Transducer</keyword>
<dbReference type="PANTHER" id="PTHR24237">
    <property type="entry name" value="G-PROTEIN COUPLED RECEPTOR"/>
    <property type="match status" value="1"/>
</dbReference>
<dbReference type="PRINTS" id="PR00237">
    <property type="entry name" value="GPCRRHODOPSN"/>
</dbReference>
<comment type="subcellular location">
    <subcellularLocation>
        <location evidence="1">Membrane</location>
        <topology evidence="1">Multi-pass membrane protein</topology>
    </subcellularLocation>
</comment>
<evidence type="ECO:0000256" key="6">
    <source>
        <dbReference type="ARBA" id="ARBA00023130"/>
    </source>
</evidence>
<keyword evidence="7 11" id="KW-0472">Membrane</keyword>
<dbReference type="PROSITE" id="PS50262">
    <property type="entry name" value="G_PROTEIN_RECEP_F1_2"/>
    <property type="match status" value="1"/>
</dbReference>
<keyword evidence="9 14" id="KW-0675">Receptor</keyword>
<dbReference type="PANTHER" id="PTHR24237:SF37">
    <property type="entry name" value="COAGULATION FACTOR II (THROMBIN) RECEPTOR-LIKE 2-RELATED"/>
    <property type="match status" value="1"/>
</dbReference>
<feature type="domain" description="G-protein coupled receptors family 1 profile" evidence="12">
    <location>
        <begin position="35"/>
        <end position="292"/>
    </location>
</feature>
<keyword evidence="3" id="KW-0391">Immunity</keyword>
<evidence type="ECO:0000256" key="8">
    <source>
        <dbReference type="ARBA" id="ARBA00023157"/>
    </source>
</evidence>
<dbReference type="GO" id="GO:0004930">
    <property type="term" value="F:G protein-coupled receptor activity"/>
    <property type="evidence" value="ECO:0007669"/>
    <property type="project" value="UniProtKB-KW"/>
</dbReference>
<feature type="transmembrane region" description="Helical" evidence="11">
    <location>
        <begin position="95"/>
        <end position="114"/>
    </location>
</feature>
<evidence type="ECO:0000256" key="7">
    <source>
        <dbReference type="ARBA" id="ARBA00023136"/>
    </source>
</evidence>
<dbReference type="Proteomes" id="UP000504632">
    <property type="component" value="Chromosome 3"/>
</dbReference>
<evidence type="ECO:0000256" key="3">
    <source>
        <dbReference type="ARBA" id="ARBA00022859"/>
    </source>
</evidence>
<dbReference type="Gene3D" id="1.20.1070.10">
    <property type="entry name" value="Rhodopsin 7-helix transmembrane proteins"/>
    <property type="match status" value="1"/>
</dbReference>
<evidence type="ECO:0000256" key="2">
    <source>
        <dbReference type="ARBA" id="ARBA00022692"/>
    </source>
</evidence>
<evidence type="ECO:0000256" key="9">
    <source>
        <dbReference type="ARBA" id="ARBA00023170"/>
    </source>
</evidence>
<keyword evidence="4 11" id="KW-1133">Transmembrane helix</keyword>
<dbReference type="SUPFAM" id="SSF81321">
    <property type="entry name" value="Family A G protein-coupled receptor-like"/>
    <property type="match status" value="1"/>
</dbReference>
<evidence type="ECO:0000256" key="5">
    <source>
        <dbReference type="ARBA" id="ARBA00023040"/>
    </source>
</evidence>
<dbReference type="FunFam" id="1.20.1070.10:FF:000017">
    <property type="entry name" value="lysophosphatidic acid receptor 4"/>
    <property type="match status" value="1"/>
</dbReference>
<dbReference type="RefSeq" id="XP_030623540.1">
    <property type="nucleotide sequence ID" value="XM_030767680.1"/>
</dbReference>
<keyword evidence="8" id="KW-1015">Disulfide bond</keyword>
<protein>
    <submittedName>
        <fullName evidence="14">Lysophosphatidic acid receptor 6</fullName>
    </submittedName>
</protein>
<feature type="transmembrane region" description="Helical" evidence="11">
    <location>
        <begin position="135"/>
        <end position="156"/>
    </location>
</feature>
<dbReference type="GeneID" id="115806820"/>
<dbReference type="Pfam" id="PF00001">
    <property type="entry name" value="7tm_1"/>
    <property type="match status" value="1"/>
</dbReference>
<accession>A0A6J2USU4</accession>